<dbReference type="Gene3D" id="2.30.40.10">
    <property type="entry name" value="Urease, subunit C, domain 1"/>
    <property type="match status" value="1"/>
</dbReference>
<accession>A0ABT4MM15</accession>
<evidence type="ECO:0000256" key="4">
    <source>
        <dbReference type="ARBA" id="ARBA00023277"/>
    </source>
</evidence>
<evidence type="ECO:0000256" key="1">
    <source>
        <dbReference type="ARBA" id="ARBA00010716"/>
    </source>
</evidence>
<dbReference type="Pfam" id="PF01979">
    <property type="entry name" value="Amidohydro_1"/>
    <property type="match status" value="1"/>
</dbReference>
<dbReference type="InterPro" id="IPR003764">
    <property type="entry name" value="GlcNAc_6-P_deAcase"/>
</dbReference>
<keyword evidence="8" id="KW-1185">Reference proteome</keyword>
<dbReference type="EMBL" id="JAPWIJ010000017">
    <property type="protein sequence ID" value="MCZ4522036.1"/>
    <property type="molecule type" value="Genomic_DNA"/>
</dbReference>
<dbReference type="PANTHER" id="PTHR11113:SF14">
    <property type="entry name" value="N-ACETYLGLUCOSAMINE-6-PHOSPHATE DEACETYLASE"/>
    <property type="match status" value="1"/>
</dbReference>
<dbReference type="SUPFAM" id="SSF51556">
    <property type="entry name" value="Metallo-dependent hydrolases"/>
    <property type="match status" value="1"/>
</dbReference>
<keyword evidence="4 5" id="KW-0119">Carbohydrate metabolism</keyword>
<dbReference type="Gene3D" id="3.20.20.140">
    <property type="entry name" value="Metal-dependent hydrolases"/>
    <property type="match status" value="1"/>
</dbReference>
<evidence type="ECO:0000256" key="3">
    <source>
        <dbReference type="ARBA" id="ARBA00022801"/>
    </source>
</evidence>
<dbReference type="Proteomes" id="UP001081071">
    <property type="component" value="Unassembled WGS sequence"/>
</dbReference>
<comment type="similarity">
    <text evidence="1 5">Belongs to the metallo-dependent hydrolases superfamily. NagA family.</text>
</comment>
<feature type="domain" description="Amidohydrolase-related" evidence="6">
    <location>
        <begin position="55"/>
        <end position="385"/>
    </location>
</feature>
<dbReference type="SUPFAM" id="SSF51338">
    <property type="entry name" value="Composite domain of metallo-dependent hydrolases"/>
    <property type="match status" value="1"/>
</dbReference>
<evidence type="ECO:0000256" key="2">
    <source>
        <dbReference type="ARBA" id="ARBA00022723"/>
    </source>
</evidence>
<gene>
    <name evidence="7" type="ORF">O4220_26235</name>
</gene>
<evidence type="ECO:0000259" key="6">
    <source>
        <dbReference type="Pfam" id="PF01979"/>
    </source>
</evidence>
<evidence type="ECO:0000313" key="7">
    <source>
        <dbReference type="EMBL" id="MCZ4522036.1"/>
    </source>
</evidence>
<comment type="caution">
    <text evidence="7">The sequence shown here is derived from an EMBL/GenBank/DDBJ whole genome shotgun (WGS) entry which is preliminary data.</text>
</comment>
<dbReference type="RefSeq" id="WP_269608482.1">
    <property type="nucleotide sequence ID" value="NZ_JAPWIJ010000017.1"/>
</dbReference>
<dbReference type="InterPro" id="IPR006680">
    <property type="entry name" value="Amidohydro-rel"/>
</dbReference>
<dbReference type="InterPro" id="IPR032466">
    <property type="entry name" value="Metal_Hydrolase"/>
</dbReference>
<evidence type="ECO:0000256" key="5">
    <source>
        <dbReference type="PIRNR" id="PIRNR038994"/>
    </source>
</evidence>
<dbReference type="PANTHER" id="PTHR11113">
    <property type="entry name" value="N-ACETYLGLUCOSAMINE-6-PHOSPHATE DEACETYLASE"/>
    <property type="match status" value="1"/>
</dbReference>
<keyword evidence="2" id="KW-0479">Metal-binding</keyword>
<organism evidence="7 8">
    <name type="scientific">Rhodococcus ruber</name>
    <dbReference type="NCBI Taxonomy" id="1830"/>
    <lineage>
        <taxon>Bacteria</taxon>
        <taxon>Bacillati</taxon>
        <taxon>Actinomycetota</taxon>
        <taxon>Actinomycetes</taxon>
        <taxon>Mycobacteriales</taxon>
        <taxon>Nocardiaceae</taxon>
        <taxon>Rhodococcus</taxon>
    </lineage>
</organism>
<keyword evidence="3 5" id="KW-0378">Hydrolase</keyword>
<dbReference type="InterPro" id="IPR011059">
    <property type="entry name" value="Metal-dep_hydrolase_composite"/>
</dbReference>
<proteinExistence type="inferred from homology"/>
<evidence type="ECO:0000313" key="8">
    <source>
        <dbReference type="Proteomes" id="UP001081071"/>
    </source>
</evidence>
<protein>
    <submittedName>
        <fullName evidence="7">Amidohydrolase family protein</fullName>
    </submittedName>
</protein>
<dbReference type="PIRSF" id="PIRSF038994">
    <property type="entry name" value="NagA"/>
    <property type="match status" value="1"/>
</dbReference>
<name>A0ABT4MM15_9NOCA</name>
<sequence length="397" mass="40985">MTDPTDPTETTLRGRVVTSEEVIEDGVVALTGDRISWVGPTRLWAGDAVSQSDSTILPGLVDVHCHGGAGASFPDSAPADLLTAVRHHRSRGTTTMLASLVSAPPERLIDQTSLLAELYESGDIAGVHVEGPFLSYARCGAQDPGSLRRGDTGLLADIIGAGRGAVRSMTLAPEVDGFASVAEMLRENGIVPSIGHTDADALTTRRGIDTLGSGPITATHLFNGMPTWHHRAPGPVSECLASAARGGMVLELIGDGVHLADETVRAVFDLVGGAQIALVSDAMAAAGMADGRYRLGPLDVTVHHSVARLSRDTDPDTAPIAGGTATVLDLVRRAVQDAGVSLVEAVRAGSSTPAALIGLGSDIGRLQQGMRADVLVVDATFEPVQVIRGGIATEEES</sequence>
<reference evidence="7" key="1">
    <citation type="submission" date="2022-12" db="EMBL/GenBank/DDBJ databases">
        <authorList>
            <person name="Krivoruchko A.V."/>
            <person name="Elkin A."/>
        </authorList>
    </citation>
    <scope>NUCLEOTIDE SEQUENCE</scope>
    <source>
        <strain evidence="7">IEGM 1391</strain>
    </source>
</reference>